<dbReference type="InterPro" id="IPR002191">
    <property type="entry name" value="Bac_export_3"/>
</dbReference>
<keyword evidence="8" id="KW-0966">Cell projection</keyword>
<keyword evidence="9" id="KW-1185">Reference proteome</keyword>
<evidence type="ECO:0000313" key="8">
    <source>
        <dbReference type="EMBL" id="AMY68048.1"/>
    </source>
</evidence>
<comment type="subcellular location">
    <subcellularLocation>
        <location evidence="1">Cell membrane</location>
        <topology evidence="1">Multi-pass membrane protein</topology>
    </subcellularLocation>
</comment>
<comment type="similarity">
    <text evidence="2">Belongs to the FliQ/MopD/SpaQ family.</text>
</comment>
<evidence type="ECO:0000256" key="4">
    <source>
        <dbReference type="ARBA" id="ARBA00022692"/>
    </source>
</evidence>
<dbReference type="KEGG" id="daa:AKL17_0789"/>
<keyword evidence="6 7" id="KW-0472">Membrane</keyword>
<keyword evidence="4 7" id="KW-0812">Transmembrane</keyword>
<dbReference type="PANTHER" id="PTHR34040">
    <property type="entry name" value="FLAGELLAR BIOSYNTHETIC PROTEIN FLIQ"/>
    <property type="match status" value="1"/>
</dbReference>
<evidence type="ECO:0000313" key="9">
    <source>
        <dbReference type="Proteomes" id="UP000076128"/>
    </source>
</evidence>
<evidence type="ECO:0000256" key="2">
    <source>
        <dbReference type="ARBA" id="ARBA00006156"/>
    </source>
</evidence>
<dbReference type="STRING" id="1335048.AKL17_0789"/>
<dbReference type="AlphaFoldDB" id="A0A159Z1U3"/>
<dbReference type="Proteomes" id="UP000076128">
    <property type="component" value="Chromosome"/>
</dbReference>
<evidence type="ECO:0000256" key="3">
    <source>
        <dbReference type="ARBA" id="ARBA00022475"/>
    </source>
</evidence>
<name>A0A159Z1U3_9RHOB</name>
<feature type="transmembrane region" description="Helical" evidence="7">
    <location>
        <begin position="16"/>
        <end position="37"/>
    </location>
</feature>
<dbReference type="PATRIC" id="fig|1335048.3.peg.818"/>
<dbReference type="EMBL" id="CP012661">
    <property type="protein sequence ID" value="AMY68048.1"/>
    <property type="molecule type" value="Genomic_DNA"/>
</dbReference>
<keyword evidence="8" id="KW-0282">Flagellum</keyword>
<sequence length="100" mass="10862">MTMDDAIFFDTLRQGLWIAVLISAPLLGVALVAGVAVGLFQALTSVQEMTLTFVPKVGLMLVVFWVSMSFMSEALVAFFTTRIIPLIAGAEQWTTPAIPR</sequence>
<evidence type="ECO:0000256" key="7">
    <source>
        <dbReference type="SAM" id="Phobius"/>
    </source>
</evidence>
<keyword evidence="3" id="KW-1003">Cell membrane</keyword>
<evidence type="ECO:0000256" key="6">
    <source>
        <dbReference type="ARBA" id="ARBA00023136"/>
    </source>
</evidence>
<gene>
    <name evidence="8" type="ORF">AKL17_0789</name>
</gene>
<dbReference type="PRINTS" id="PR00952">
    <property type="entry name" value="TYPE3IMQPROT"/>
</dbReference>
<keyword evidence="8" id="KW-0969">Cilium</keyword>
<accession>A0A159Z1U3</accession>
<proteinExistence type="inferred from homology"/>
<dbReference type="GO" id="GO:0009306">
    <property type="term" value="P:protein secretion"/>
    <property type="evidence" value="ECO:0007669"/>
    <property type="project" value="InterPro"/>
</dbReference>
<reference evidence="8 9" key="1">
    <citation type="submission" date="2015-09" db="EMBL/GenBank/DDBJ databases">
        <title>Complete genome sequence of Defluviimonas alba cai42t isolated from an oilfield in Xinjiang.</title>
        <authorList>
            <person name="Geng S."/>
            <person name="Pan X."/>
            <person name="Wu X."/>
        </authorList>
    </citation>
    <scope>NUCLEOTIDE SEQUENCE [LARGE SCALE GENOMIC DNA]</scope>
    <source>
        <strain evidence="9">cai42</strain>
    </source>
</reference>
<keyword evidence="5 7" id="KW-1133">Transmembrane helix</keyword>
<feature type="transmembrane region" description="Helical" evidence="7">
    <location>
        <begin position="57"/>
        <end position="79"/>
    </location>
</feature>
<dbReference type="PANTHER" id="PTHR34040:SF2">
    <property type="entry name" value="FLAGELLAR BIOSYNTHETIC PROTEIN FLIQ"/>
    <property type="match status" value="1"/>
</dbReference>
<evidence type="ECO:0000256" key="1">
    <source>
        <dbReference type="ARBA" id="ARBA00004651"/>
    </source>
</evidence>
<protein>
    <submittedName>
        <fullName evidence="8">Flagellar biosynthetic protein FliQ</fullName>
    </submittedName>
</protein>
<dbReference type="Pfam" id="PF01313">
    <property type="entry name" value="Bac_export_3"/>
    <property type="match status" value="1"/>
</dbReference>
<evidence type="ECO:0000256" key="5">
    <source>
        <dbReference type="ARBA" id="ARBA00022989"/>
    </source>
</evidence>
<dbReference type="GO" id="GO:0005886">
    <property type="term" value="C:plasma membrane"/>
    <property type="evidence" value="ECO:0007669"/>
    <property type="project" value="UniProtKB-SubCell"/>
</dbReference>
<organism evidence="8 9">
    <name type="scientific">Frigidibacter mobilis</name>
    <dbReference type="NCBI Taxonomy" id="1335048"/>
    <lineage>
        <taxon>Bacteria</taxon>
        <taxon>Pseudomonadati</taxon>
        <taxon>Pseudomonadota</taxon>
        <taxon>Alphaproteobacteria</taxon>
        <taxon>Rhodobacterales</taxon>
        <taxon>Paracoccaceae</taxon>
        <taxon>Frigidibacter</taxon>
    </lineage>
</organism>